<dbReference type="GO" id="GO:0003824">
    <property type="term" value="F:catalytic activity"/>
    <property type="evidence" value="ECO:0007669"/>
    <property type="project" value="UniProtKB-ARBA"/>
</dbReference>
<evidence type="ECO:0000313" key="2">
    <source>
        <dbReference type="EMBL" id="GAJ41504.1"/>
    </source>
</evidence>
<dbReference type="NCBIfam" id="NF005804">
    <property type="entry name" value="PRK07659.1"/>
    <property type="match status" value="1"/>
</dbReference>
<dbReference type="Proteomes" id="UP000023561">
    <property type="component" value="Unassembled WGS sequence"/>
</dbReference>
<gene>
    <name evidence="2" type="ORF">GCA01S_072_00210</name>
</gene>
<keyword evidence="3" id="KW-1185">Reference proteome</keyword>
<evidence type="ECO:0000313" key="3">
    <source>
        <dbReference type="Proteomes" id="UP000023561"/>
    </source>
</evidence>
<name>A0A023DJQ9_9BACL</name>
<accession>A0A023DJQ9</accession>
<dbReference type="InterPro" id="IPR014748">
    <property type="entry name" value="Enoyl-CoA_hydra_C"/>
</dbReference>
<comment type="similarity">
    <text evidence="1">Belongs to the enoyl-CoA hydratase/isomerase family.</text>
</comment>
<dbReference type="PANTHER" id="PTHR43459:SF1">
    <property type="entry name" value="EG:BACN32G11.4 PROTEIN"/>
    <property type="match status" value="1"/>
</dbReference>
<dbReference type="PANTHER" id="PTHR43459">
    <property type="entry name" value="ENOYL-COA HYDRATASE"/>
    <property type="match status" value="1"/>
</dbReference>
<dbReference type="Gene3D" id="3.90.226.10">
    <property type="entry name" value="2-enoyl-CoA Hydratase, Chain A, domain 1"/>
    <property type="match status" value="1"/>
</dbReference>
<dbReference type="InterPro" id="IPR029045">
    <property type="entry name" value="ClpP/crotonase-like_dom_sf"/>
</dbReference>
<dbReference type="CDD" id="cd06558">
    <property type="entry name" value="crotonase-like"/>
    <property type="match status" value="1"/>
</dbReference>
<dbReference type="Pfam" id="PF00378">
    <property type="entry name" value="ECH_1"/>
    <property type="match status" value="1"/>
</dbReference>
<protein>
    <submittedName>
        <fullName evidence="2">Putative enoyl-CoA hydratase</fullName>
    </submittedName>
</protein>
<sequence length="271" mass="30314">MGNLMKWRKFGQTRGMNMETVVLSFSGNAAVLELNRPDSLNAMNEQMLNELLQALRQIEQSDASIVLIRGKGRGFSAGGDIKTMLSVDDPEKFPEIMNNIQEVIMTLYSMPKIVVSVVHGPAAGLGLSFALASDYVIATKEARLAMNFIGIGLIPDGGGHFLLAKRVGEVKAKHIIWEGKPMNADEAYELGIVDFIVEDEQQIEQKIAEWQAKPLQAMIATKKLYVNLTKDELLKVLQLETEAQQKMRQTEDHREGVRAFLEKREPKFQGR</sequence>
<proteinExistence type="inferred from homology"/>
<reference evidence="2 3" key="1">
    <citation type="submission" date="2014-04" db="EMBL/GenBank/DDBJ databases">
        <title>Whole genome shotgun sequence of Geobacillus caldoxylosilyticus NBRC 107762.</title>
        <authorList>
            <person name="Hosoyama A."/>
            <person name="Hosoyama Y."/>
            <person name="Katano-Makiyama Y."/>
            <person name="Tsuchikane K."/>
            <person name="Ohji S."/>
            <person name="Ichikawa N."/>
            <person name="Yamazoe A."/>
            <person name="Fujita N."/>
        </authorList>
    </citation>
    <scope>NUCLEOTIDE SEQUENCE [LARGE SCALE GENOMIC DNA]</scope>
    <source>
        <strain evidence="2 3">NBRC 107762</strain>
    </source>
</reference>
<dbReference type="EMBL" id="BAWO01000072">
    <property type="protein sequence ID" value="GAJ41504.1"/>
    <property type="molecule type" value="Genomic_DNA"/>
</dbReference>
<dbReference type="Gene3D" id="1.10.12.10">
    <property type="entry name" value="Lyase 2-enoyl-coa Hydratase, Chain A, domain 2"/>
    <property type="match status" value="1"/>
</dbReference>
<dbReference type="SUPFAM" id="SSF52096">
    <property type="entry name" value="ClpP/crotonase"/>
    <property type="match status" value="1"/>
</dbReference>
<dbReference type="AlphaFoldDB" id="A0A023DJQ9"/>
<comment type="caution">
    <text evidence="2">The sequence shown here is derived from an EMBL/GenBank/DDBJ whole genome shotgun (WGS) entry which is preliminary data.</text>
</comment>
<evidence type="ECO:0000256" key="1">
    <source>
        <dbReference type="ARBA" id="ARBA00005254"/>
    </source>
</evidence>
<dbReference type="InterPro" id="IPR001753">
    <property type="entry name" value="Enoyl-CoA_hydra/iso"/>
</dbReference>
<organism evidence="2 3">
    <name type="scientific">Parageobacillus caldoxylosilyticus NBRC 107762</name>
    <dbReference type="NCBI Taxonomy" id="1220594"/>
    <lineage>
        <taxon>Bacteria</taxon>
        <taxon>Bacillati</taxon>
        <taxon>Bacillota</taxon>
        <taxon>Bacilli</taxon>
        <taxon>Bacillales</taxon>
        <taxon>Anoxybacillaceae</taxon>
        <taxon>Saccharococcus</taxon>
    </lineage>
</organism>